<sequence length="65" mass="7735">MSKLVVAFYNMDTDEHEGQGYYMPNKEVFEDYVVNELKAVKIADNKYKHPNPSRNSYVRLEQARY</sequence>
<organism evidence="1 2">
    <name type="scientific">Bacillus phage B5S</name>
    <dbReference type="NCBI Taxonomy" id="1126949"/>
    <lineage>
        <taxon>Viruses</taxon>
        <taxon>Duplodnaviria</taxon>
        <taxon>Heunggongvirae</taxon>
        <taxon>Uroviricota</taxon>
        <taxon>Caudoviricetes</taxon>
        <taxon>Herelleviridae</taxon>
        <taxon>Bastillevirinae</taxon>
        <taxon>Bequatrovirus</taxon>
        <taxon>Bequatrovirus B4</taxon>
    </lineage>
</organism>
<proteinExistence type="predicted"/>
<dbReference type="EMBL" id="JN797796">
    <property type="protein sequence ID" value="AEW47355.1"/>
    <property type="molecule type" value="Genomic_DNA"/>
</dbReference>
<dbReference type="Proteomes" id="UP000006291">
    <property type="component" value="Segment"/>
</dbReference>
<gene>
    <name evidence="1" type="ORF">B5S_0121</name>
</gene>
<evidence type="ECO:0000313" key="2">
    <source>
        <dbReference type="Proteomes" id="UP000006291"/>
    </source>
</evidence>
<accession>J9PRT3</accession>
<protein>
    <submittedName>
        <fullName evidence="1">Uncharacterized protein</fullName>
    </submittedName>
</protein>
<reference evidence="1 2" key="1">
    <citation type="submission" date="2011-09" db="EMBL/GenBank/DDBJ databases">
        <title>Complete Genome Sequence of Bacillus cereus Bacteriophage B5S.</title>
        <authorList>
            <person name="Lee J.-H."/>
            <person name="Shin H."/>
            <person name="Son B."/>
            <person name="Ryu S."/>
        </authorList>
    </citation>
    <scope>NUCLEOTIDE SEQUENCE [LARGE SCALE GENOMIC DNA]</scope>
</reference>
<name>J9PRT3_9CAUD</name>
<evidence type="ECO:0000313" key="1">
    <source>
        <dbReference type="EMBL" id="AEW47355.1"/>
    </source>
</evidence>